<sequence>MECGCNSPYIGPSLANTCGGNSFILFMTLLDSFIRRTCDLSQICERVVPKTAPDLEYDFIVIGAGSGGATAAGRLAEVPHWKILLLEAGGDEPPGSQVPSMVTNFVDDPHMDWLYKTEPQEKACLGYPEKRCEWPRGKVLGGCSVINGMMYMRGTPRDYDNWAVSGNTGWSYNEVLPYFKKSEDNLDIGTAADPEYHARGGPLTVTRFNYQPGLVHDILVAGKQAGYPITQDMNGAHFSGFTIAQSTTRNGTRLSTARAFVRPHRHNPKFHVMLNSTATRIVIDDNNGKKIATGVEFIYKQKKYYVRARKEIILAGGAINSPQLLLLSGIGPKEDLHRVGIKQIHQLQGVGKNLHNHVTFYMTYILKRVKNINDLDWAGALEYILYRNGPMSCTGLSQATARINSKYAEASGLDPDLQIFFVGYLANCASSGQVNAYANPKEPYTPKHITISSVVLHPRSRGFITLKSNDPLEKPLINPNYLVDPHDIDVLVNGIRVIQKVTNTSVFRNKYGAEFEKEEYGECDKLKYDSDEFWKCAVRFYTGPENHQAGSCKMGPSTDHLAVVNPELEVHGVRNLRIMDASIMPKVVSGNTHATIVMIAEKGIQHVKQRWLSTSLQDRFGSGIHSGTLTKPAVLNAALHEPVSNDYPNYYGGEYPQYTSHELRQARKPTLYYYY</sequence>
<gene>
    <name evidence="1" type="ORF">MML48_2g00011838</name>
</gene>
<evidence type="ECO:0000313" key="1">
    <source>
        <dbReference type="EMBL" id="KAI4467855.1"/>
    </source>
</evidence>
<protein>
    <submittedName>
        <fullName evidence="1">Glucose-methanol-choline gmc oxidoreductase</fullName>
    </submittedName>
</protein>
<reference evidence="1" key="1">
    <citation type="submission" date="2022-04" db="EMBL/GenBank/DDBJ databases">
        <title>Chromosome-scale genome assembly of Holotrichia oblita Faldermann.</title>
        <authorList>
            <person name="Rongchong L."/>
        </authorList>
    </citation>
    <scope>NUCLEOTIDE SEQUENCE</scope>
    <source>
        <strain evidence="1">81SQS9</strain>
    </source>
</reference>
<comment type="caution">
    <text evidence="1">The sequence shown here is derived from an EMBL/GenBank/DDBJ whole genome shotgun (WGS) entry which is preliminary data.</text>
</comment>
<name>A0ACB9TM39_HOLOL</name>
<accession>A0ACB9TM39</accession>
<organism evidence="1 2">
    <name type="scientific">Holotrichia oblita</name>
    <name type="common">Chafer beetle</name>
    <dbReference type="NCBI Taxonomy" id="644536"/>
    <lineage>
        <taxon>Eukaryota</taxon>
        <taxon>Metazoa</taxon>
        <taxon>Ecdysozoa</taxon>
        <taxon>Arthropoda</taxon>
        <taxon>Hexapoda</taxon>
        <taxon>Insecta</taxon>
        <taxon>Pterygota</taxon>
        <taxon>Neoptera</taxon>
        <taxon>Endopterygota</taxon>
        <taxon>Coleoptera</taxon>
        <taxon>Polyphaga</taxon>
        <taxon>Scarabaeiformia</taxon>
        <taxon>Scarabaeidae</taxon>
        <taxon>Melolonthinae</taxon>
        <taxon>Holotrichia</taxon>
    </lineage>
</organism>
<dbReference type="EMBL" id="CM043016">
    <property type="protein sequence ID" value="KAI4467855.1"/>
    <property type="molecule type" value="Genomic_DNA"/>
</dbReference>
<evidence type="ECO:0000313" key="2">
    <source>
        <dbReference type="Proteomes" id="UP001056778"/>
    </source>
</evidence>
<dbReference type="Proteomes" id="UP001056778">
    <property type="component" value="Chromosome 2"/>
</dbReference>
<proteinExistence type="predicted"/>
<keyword evidence="2" id="KW-1185">Reference proteome</keyword>